<evidence type="ECO:0000256" key="3">
    <source>
        <dbReference type="PROSITE-ProRule" id="PRU10007"/>
    </source>
</evidence>
<keyword evidence="7" id="KW-1185">Reference proteome</keyword>
<dbReference type="InterPro" id="IPR016163">
    <property type="entry name" value="Ald_DH_C"/>
</dbReference>
<dbReference type="PANTHER" id="PTHR42804:SF1">
    <property type="entry name" value="ALDEHYDE DEHYDROGENASE-RELATED"/>
    <property type="match status" value="1"/>
</dbReference>
<dbReference type="PROSITE" id="PS00687">
    <property type="entry name" value="ALDEHYDE_DEHYDR_GLU"/>
    <property type="match status" value="1"/>
</dbReference>
<dbReference type="Proteomes" id="UP000199001">
    <property type="component" value="Unassembled WGS sequence"/>
</dbReference>
<evidence type="ECO:0000259" key="5">
    <source>
        <dbReference type="Pfam" id="PF00171"/>
    </source>
</evidence>
<dbReference type="InterPro" id="IPR015590">
    <property type="entry name" value="Aldehyde_DH_dom"/>
</dbReference>
<dbReference type="OrthoDB" id="3495787at2"/>
<dbReference type="EMBL" id="FMHZ01000002">
    <property type="protein sequence ID" value="SCL59292.1"/>
    <property type="molecule type" value="Genomic_DNA"/>
</dbReference>
<proteinExistence type="inferred from homology"/>
<dbReference type="Gene3D" id="3.40.605.10">
    <property type="entry name" value="Aldehyde Dehydrogenase, Chain A, domain 1"/>
    <property type="match status" value="1"/>
</dbReference>
<dbReference type="Gene3D" id="3.40.309.10">
    <property type="entry name" value="Aldehyde Dehydrogenase, Chain A, domain 2"/>
    <property type="match status" value="1"/>
</dbReference>
<organism evidence="6 7">
    <name type="scientific">Micromonospora citrea</name>
    <dbReference type="NCBI Taxonomy" id="47855"/>
    <lineage>
        <taxon>Bacteria</taxon>
        <taxon>Bacillati</taxon>
        <taxon>Actinomycetota</taxon>
        <taxon>Actinomycetes</taxon>
        <taxon>Micromonosporales</taxon>
        <taxon>Micromonosporaceae</taxon>
        <taxon>Micromonospora</taxon>
    </lineage>
</organism>
<gene>
    <name evidence="6" type="ORF">GA0070606_3080</name>
</gene>
<accession>A0A1C6UZ50</accession>
<dbReference type="GO" id="GO:0016620">
    <property type="term" value="F:oxidoreductase activity, acting on the aldehyde or oxo group of donors, NAD or NADP as acceptor"/>
    <property type="evidence" value="ECO:0007669"/>
    <property type="project" value="InterPro"/>
</dbReference>
<sequence>MTYSIDHLFVDGRWVSPDTSERLPVVNPATEEVFAWAPSASVRDTAAAVEAARRAFDEGPWRRTTPRERSRYLLRLADAMERRRDDLVDLAVKEGGFPVAAAGVVHVQTPIDLLRDVADRLLPAFSFTVPLGPHTGMTLTGQPQTTQGVVAHEAIGVAALITPFNAPIAGAIHKMAWALAAGCTVVVKPSPYTPLEVLALGEFVEEAGFPPGVVNIITGGLDASVELTTHPGVDIVSFTGSDAVGRRVMAQAAGGLKKVVLELGGKSANIIFADADLDRAALEVVGNMVANCGQGCLLLTRTLVEKSVHDELVAKVLALMPAVKVGDPADPTTTMGPLIRDEERLRVEGMIRQGVAEGAQIGWGGDRPSGLDRGFYLEPTLLVDVDNAMSVARREVFGPVGSVIPFRDDADAVRIANDSDFGLNAGVFTQDFLRAKAVAGQIRSGMVNINSSFGVHPDAPFGGYKHSGLGREGGTYGIQEFLEQKAISWPVGKL</sequence>
<reference evidence="7" key="1">
    <citation type="submission" date="2016-06" db="EMBL/GenBank/DDBJ databases">
        <authorList>
            <person name="Varghese N."/>
            <person name="Submissions Spin"/>
        </authorList>
    </citation>
    <scope>NUCLEOTIDE SEQUENCE [LARGE SCALE GENOMIC DNA]</scope>
    <source>
        <strain evidence="7">DSM 43903</strain>
    </source>
</reference>
<keyword evidence="2 4" id="KW-0560">Oxidoreductase</keyword>
<dbReference type="InterPro" id="IPR016162">
    <property type="entry name" value="Ald_DH_N"/>
</dbReference>
<dbReference type="PANTHER" id="PTHR42804">
    <property type="entry name" value="ALDEHYDE DEHYDROGENASE"/>
    <property type="match status" value="1"/>
</dbReference>
<dbReference type="CDD" id="cd07089">
    <property type="entry name" value="ALDH_CddD-AldA-like"/>
    <property type="match status" value="1"/>
</dbReference>
<evidence type="ECO:0000313" key="6">
    <source>
        <dbReference type="EMBL" id="SCL59292.1"/>
    </source>
</evidence>
<dbReference type="InterPro" id="IPR029510">
    <property type="entry name" value="Ald_DH_CS_GLU"/>
</dbReference>
<dbReference type="Pfam" id="PF00171">
    <property type="entry name" value="Aldedh"/>
    <property type="match status" value="1"/>
</dbReference>
<evidence type="ECO:0000313" key="7">
    <source>
        <dbReference type="Proteomes" id="UP000199001"/>
    </source>
</evidence>
<evidence type="ECO:0000256" key="2">
    <source>
        <dbReference type="ARBA" id="ARBA00023002"/>
    </source>
</evidence>
<protein>
    <submittedName>
        <fullName evidence="6">Betaine-aldehyde dehydrogenase</fullName>
    </submittedName>
</protein>
<comment type="similarity">
    <text evidence="1 4">Belongs to the aldehyde dehydrogenase family.</text>
</comment>
<dbReference type="AlphaFoldDB" id="A0A1C6UZ50"/>
<feature type="domain" description="Aldehyde dehydrogenase" evidence="5">
    <location>
        <begin position="14"/>
        <end position="487"/>
    </location>
</feature>
<dbReference type="SUPFAM" id="SSF53720">
    <property type="entry name" value="ALDH-like"/>
    <property type="match status" value="1"/>
</dbReference>
<dbReference type="InterPro" id="IPR016161">
    <property type="entry name" value="Ald_DH/histidinol_DH"/>
</dbReference>
<name>A0A1C6UZ50_9ACTN</name>
<evidence type="ECO:0000256" key="4">
    <source>
        <dbReference type="RuleBase" id="RU003345"/>
    </source>
</evidence>
<dbReference type="FunFam" id="3.40.605.10:FF:000007">
    <property type="entry name" value="NAD/NADP-dependent betaine aldehyde dehydrogenase"/>
    <property type="match status" value="1"/>
</dbReference>
<evidence type="ECO:0000256" key="1">
    <source>
        <dbReference type="ARBA" id="ARBA00009986"/>
    </source>
</evidence>
<dbReference type="STRING" id="47855.GA0070606_3080"/>
<dbReference type="FunFam" id="3.40.309.10:FF:000009">
    <property type="entry name" value="Aldehyde dehydrogenase A"/>
    <property type="match status" value="1"/>
</dbReference>
<feature type="active site" evidence="3">
    <location>
        <position position="262"/>
    </location>
</feature>